<feature type="region of interest" description="Disordered" evidence="1">
    <location>
        <begin position="1"/>
        <end position="21"/>
    </location>
</feature>
<evidence type="ECO:0000256" key="2">
    <source>
        <dbReference type="SAM" id="Phobius"/>
    </source>
</evidence>
<keyword evidence="2" id="KW-0812">Transmembrane</keyword>
<feature type="transmembrane region" description="Helical" evidence="2">
    <location>
        <begin position="252"/>
        <end position="273"/>
    </location>
</feature>
<feature type="transmembrane region" description="Helical" evidence="2">
    <location>
        <begin position="94"/>
        <end position="115"/>
    </location>
</feature>
<accession>A0A372JEU2</accession>
<dbReference type="Proteomes" id="UP000261811">
    <property type="component" value="Unassembled WGS sequence"/>
</dbReference>
<feature type="non-terminal residue" evidence="3">
    <location>
        <position position="1"/>
    </location>
</feature>
<gene>
    <name evidence="3" type="ORF">DZF91_27155</name>
</gene>
<protein>
    <submittedName>
        <fullName evidence="3">Uncharacterized protein</fullName>
    </submittedName>
</protein>
<evidence type="ECO:0000256" key="1">
    <source>
        <dbReference type="SAM" id="MobiDB-lite"/>
    </source>
</evidence>
<feature type="transmembrane region" description="Helical" evidence="2">
    <location>
        <begin position="207"/>
        <end position="231"/>
    </location>
</feature>
<dbReference type="AlphaFoldDB" id="A0A372JEU2"/>
<sequence>GGLARGADGSPRTRGSWRTRGPWGAPRRLYHLLFGPKDPGELPAPPATVRDRTILLCLLFLLIAVGTAAHQLTPFLMTASCAGLVLVRRCSLRGLPFIAGVVYAAWVSFMTVGYWSSRKGELFGGLGNVFQNVQQSTGGRISQTSPQTADVQQLRILIAVAVVGLAVLGLLRRRARGIDDRVALVLLLVPFSSFGLQNYGGEIALRIYFFMLPAACLLVAYLFFPAPFDAPRVRDPRVRLRLGWLRTGSRRHWPAVAAASVFALPLVAGFLTVRYGNEKYEQVRPGDVRAFDVMTQRTKGVIGVVWMSADNPDLVGGTPVMPWSYRDFERFNYTPVIANRRDPGDLTEIVQRLREQGPGGFFVTTRGNEDFQVLTAGLAPDFAARTRAALAADPRIETVFADRDAAVYRLRRPPPEPVPPVPRPSGLGLRSSPWTPAGLVYLPVLLGVLCARELRRLRLPPGEPWRLRPLTVLAVPLFLSVVAVIVERFLVIS</sequence>
<keyword evidence="4" id="KW-1185">Reference proteome</keyword>
<feature type="transmembrane region" description="Helical" evidence="2">
    <location>
        <begin position="154"/>
        <end position="171"/>
    </location>
</feature>
<reference evidence="3 4" key="1">
    <citation type="submission" date="2018-08" db="EMBL/GenBank/DDBJ databases">
        <title>Actinomadura jelena sp. nov., a novel Actinomycete isolated from soil in Chad.</title>
        <authorList>
            <person name="Shi L."/>
        </authorList>
    </citation>
    <scope>NUCLEOTIDE SEQUENCE [LARGE SCALE GENOMIC DNA]</scope>
    <source>
        <strain evidence="3 4">NEAU-G17</strain>
    </source>
</reference>
<comment type="caution">
    <text evidence="3">The sequence shown here is derived from an EMBL/GenBank/DDBJ whole genome shotgun (WGS) entry which is preliminary data.</text>
</comment>
<feature type="transmembrane region" description="Helical" evidence="2">
    <location>
        <begin position="472"/>
        <end position="491"/>
    </location>
</feature>
<evidence type="ECO:0000313" key="3">
    <source>
        <dbReference type="EMBL" id="RFU38541.1"/>
    </source>
</evidence>
<feature type="transmembrane region" description="Helical" evidence="2">
    <location>
        <begin position="53"/>
        <end position="73"/>
    </location>
</feature>
<keyword evidence="2" id="KW-1133">Transmembrane helix</keyword>
<proteinExistence type="predicted"/>
<keyword evidence="2" id="KW-0472">Membrane</keyword>
<dbReference type="EMBL" id="QURH01000774">
    <property type="protein sequence ID" value="RFU38541.1"/>
    <property type="molecule type" value="Genomic_DNA"/>
</dbReference>
<evidence type="ECO:0000313" key="4">
    <source>
        <dbReference type="Proteomes" id="UP000261811"/>
    </source>
</evidence>
<dbReference type="RefSeq" id="WP_199486923.1">
    <property type="nucleotide sequence ID" value="NZ_QURH01000774.1"/>
</dbReference>
<name>A0A372JEU2_9ACTN</name>
<organism evidence="3 4">
    <name type="scientific">Actinomadura logoneensis</name>
    <dbReference type="NCBI Taxonomy" id="2293572"/>
    <lineage>
        <taxon>Bacteria</taxon>
        <taxon>Bacillati</taxon>
        <taxon>Actinomycetota</taxon>
        <taxon>Actinomycetes</taxon>
        <taxon>Streptosporangiales</taxon>
        <taxon>Thermomonosporaceae</taxon>
        <taxon>Actinomadura</taxon>
    </lineage>
</organism>